<dbReference type="NCBIfam" id="TIGR00090">
    <property type="entry name" value="rsfS_iojap_ybeB"/>
    <property type="match status" value="1"/>
</dbReference>
<sequence length="113" mass="13176">MEIKEKLEIIQNAIEAKKGFDIDTIFIGEKSSIADYFVICSANNKSQAESIMDEVDEKLAVQGILPRRVEGKVTSNWIIMDYEDIIVHIFLSDDREYYNLERLWKNLEIESEE</sequence>
<dbReference type="RefSeq" id="WP_070598725.1">
    <property type="nucleotide sequence ID" value="NZ_CP096649.1"/>
</dbReference>
<gene>
    <name evidence="2 3" type="primary">rsfS</name>
    <name evidence="3" type="ORF">M1R53_03290</name>
</gene>
<dbReference type="GO" id="GO:0017148">
    <property type="term" value="P:negative regulation of translation"/>
    <property type="evidence" value="ECO:0007669"/>
    <property type="project" value="UniProtKB-UniRule"/>
</dbReference>
<dbReference type="GO" id="GO:0042256">
    <property type="term" value="P:cytosolic ribosome assembly"/>
    <property type="evidence" value="ECO:0007669"/>
    <property type="project" value="UniProtKB-UniRule"/>
</dbReference>
<dbReference type="Gene3D" id="3.30.460.10">
    <property type="entry name" value="Beta Polymerase, domain 2"/>
    <property type="match status" value="1"/>
</dbReference>
<evidence type="ECO:0000313" key="3">
    <source>
        <dbReference type="EMBL" id="UQK59682.1"/>
    </source>
</evidence>
<dbReference type="EMBL" id="CP096649">
    <property type="protein sequence ID" value="UQK59682.1"/>
    <property type="molecule type" value="Genomic_DNA"/>
</dbReference>
<dbReference type="GO" id="GO:0090071">
    <property type="term" value="P:negative regulation of ribosome biogenesis"/>
    <property type="evidence" value="ECO:0007669"/>
    <property type="project" value="UniProtKB-UniRule"/>
</dbReference>
<comment type="subunit">
    <text evidence="2">Interacts with ribosomal protein uL14 (rplN).</text>
</comment>
<reference evidence="3" key="1">
    <citation type="submission" date="2022-04" db="EMBL/GenBank/DDBJ databases">
        <title>Complete genome sequences of Ezakiella coagulans and Fenollaria massiliensis.</title>
        <authorList>
            <person name="France M.T."/>
            <person name="Clifford J."/>
            <person name="Narina S."/>
            <person name="Rutt L."/>
            <person name="Ravel J."/>
        </authorList>
    </citation>
    <scope>NUCLEOTIDE SEQUENCE</scope>
    <source>
        <strain evidence="3">C0061C2</strain>
    </source>
</reference>
<proteinExistence type="inferred from homology"/>
<dbReference type="Pfam" id="PF02410">
    <property type="entry name" value="RsfS"/>
    <property type="match status" value="1"/>
</dbReference>
<accession>A0A9E7DK59</accession>
<dbReference type="KEGG" id="fms:M1R53_03290"/>
<keyword evidence="2" id="KW-0678">Repressor</keyword>
<evidence type="ECO:0000256" key="2">
    <source>
        <dbReference type="HAMAP-Rule" id="MF_01477"/>
    </source>
</evidence>
<dbReference type="AlphaFoldDB" id="A0A9E7DK59"/>
<dbReference type="GO" id="GO:0005737">
    <property type="term" value="C:cytoplasm"/>
    <property type="evidence" value="ECO:0007669"/>
    <property type="project" value="UniProtKB-SubCell"/>
</dbReference>
<dbReference type="GO" id="GO:0043023">
    <property type="term" value="F:ribosomal large subunit binding"/>
    <property type="evidence" value="ECO:0007669"/>
    <property type="project" value="TreeGrafter"/>
</dbReference>
<comment type="similarity">
    <text evidence="1 2">Belongs to the Iojap/RsfS family.</text>
</comment>
<comment type="function">
    <text evidence="2">Functions as a ribosomal silencing factor. Interacts with ribosomal protein uL14 (rplN), blocking formation of intersubunit bridge B8. Prevents association of the 30S and 50S ribosomal subunits and the formation of functional ribosomes, thus repressing translation.</text>
</comment>
<protein>
    <recommendedName>
        <fullName evidence="2">Ribosomal silencing factor RsfS</fullName>
    </recommendedName>
</protein>
<dbReference type="Proteomes" id="UP000831151">
    <property type="component" value="Chromosome"/>
</dbReference>
<dbReference type="InterPro" id="IPR043519">
    <property type="entry name" value="NT_sf"/>
</dbReference>
<dbReference type="InterPro" id="IPR004394">
    <property type="entry name" value="Iojap/RsfS/C7orf30"/>
</dbReference>
<dbReference type="PANTHER" id="PTHR21043:SF0">
    <property type="entry name" value="MITOCHONDRIAL ASSEMBLY OF RIBOSOMAL LARGE SUBUNIT PROTEIN 1"/>
    <property type="match status" value="1"/>
</dbReference>
<keyword evidence="4" id="KW-1185">Reference proteome</keyword>
<comment type="subcellular location">
    <subcellularLocation>
        <location evidence="2">Cytoplasm</location>
    </subcellularLocation>
</comment>
<dbReference type="HAMAP" id="MF_01477">
    <property type="entry name" value="Iojap_RsfS"/>
    <property type="match status" value="1"/>
</dbReference>
<keyword evidence="2" id="KW-0963">Cytoplasm</keyword>
<name>A0A9E7DK59_9FIRM</name>
<evidence type="ECO:0000313" key="4">
    <source>
        <dbReference type="Proteomes" id="UP000831151"/>
    </source>
</evidence>
<keyword evidence="2" id="KW-0810">Translation regulation</keyword>
<dbReference type="PANTHER" id="PTHR21043">
    <property type="entry name" value="IOJAP SUPERFAMILY ORTHOLOG"/>
    <property type="match status" value="1"/>
</dbReference>
<organism evidence="3 4">
    <name type="scientific">Fenollaria massiliensis</name>
    <dbReference type="NCBI Taxonomy" id="938288"/>
    <lineage>
        <taxon>Bacteria</taxon>
        <taxon>Bacillati</taxon>
        <taxon>Bacillota</taxon>
        <taxon>Clostridia</taxon>
        <taxon>Eubacteriales</taxon>
        <taxon>Fenollaria</taxon>
    </lineage>
</organism>
<dbReference type="SUPFAM" id="SSF81301">
    <property type="entry name" value="Nucleotidyltransferase"/>
    <property type="match status" value="1"/>
</dbReference>
<evidence type="ECO:0000256" key="1">
    <source>
        <dbReference type="ARBA" id="ARBA00010574"/>
    </source>
</evidence>